<sequence length="215" mass="22130">MIDFNGPVVVTGTDTGVGKTVATAALAWRLSRSGRSVEVLKAAQTGDDDDAGVVERLAGVPARALARYPDPLAPLSAARRSGLDPVAMDDVVAAVKGSTSDTVLVEGAGGLLVQLGRDGWTAADLASTLGCPAVVVVRSGLGTLNHTALTLEALERRGVPASIMIGSWPAEPDLAERENLTDLPAERIAALPEGLGSLEPGEFRERLATVGFRLS</sequence>
<comment type="similarity">
    <text evidence="1">Belongs to the dethiobiotin synthetase family.</text>
</comment>
<dbReference type="InterPro" id="IPR027417">
    <property type="entry name" value="P-loop_NTPase"/>
</dbReference>
<comment type="subunit">
    <text evidence="1">Homodimer.</text>
</comment>
<dbReference type="NCBIfam" id="TIGR00347">
    <property type="entry name" value="bioD"/>
    <property type="match status" value="1"/>
</dbReference>
<keyword evidence="1" id="KW-0547">Nucleotide-binding</keyword>
<keyword evidence="1" id="KW-0093">Biotin biosynthesis</keyword>
<dbReference type="SUPFAM" id="SSF52540">
    <property type="entry name" value="P-loop containing nucleoside triphosphate hydrolases"/>
    <property type="match status" value="1"/>
</dbReference>
<evidence type="ECO:0000313" key="2">
    <source>
        <dbReference type="EMBL" id="MFC4336951.1"/>
    </source>
</evidence>
<dbReference type="EC" id="6.3.3.3" evidence="1"/>
<dbReference type="CDD" id="cd03109">
    <property type="entry name" value="DTBS"/>
    <property type="match status" value="1"/>
</dbReference>
<feature type="active site" evidence="1">
    <location>
        <position position="41"/>
    </location>
</feature>
<feature type="binding site" evidence="1">
    <location>
        <position position="45"/>
    </location>
    <ligand>
        <name>substrate</name>
    </ligand>
</feature>
<gene>
    <name evidence="1 2" type="primary">bioD</name>
    <name evidence="2" type="ORF">ACFPET_17245</name>
</gene>
<comment type="cofactor">
    <cofactor evidence="1">
        <name>Mg(2+)</name>
        <dbReference type="ChEBI" id="CHEBI:18420"/>
    </cofactor>
</comment>
<dbReference type="Gene3D" id="3.40.50.300">
    <property type="entry name" value="P-loop containing nucleotide triphosphate hydrolases"/>
    <property type="match status" value="1"/>
</dbReference>
<proteinExistence type="inferred from homology"/>
<dbReference type="GO" id="GO:0004141">
    <property type="term" value="F:dethiobiotin synthase activity"/>
    <property type="evidence" value="ECO:0007669"/>
    <property type="project" value="UniProtKB-EC"/>
</dbReference>
<comment type="catalytic activity">
    <reaction evidence="1">
        <text>(7R,8S)-7,8-diammoniononanoate + CO2 + ATP = (4R,5S)-dethiobiotin + ADP + phosphate + 3 H(+)</text>
        <dbReference type="Rhea" id="RHEA:15805"/>
        <dbReference type="ChEBI" id="CHEBI:15378"/>
        <dbReference type="ChEBI" id="CHEBI:16526"/>
        <dbReference type="ChEBI" id="CHEBI:30616"/>
        <dbReference type="ChEBI" id="CHEBI:43474"/>
        <dbReference type="ChEBI" id="CHEBI:149469"/>
        <dbReference type="ChEBI" id="CHEBI:149473"/>
        <dbReference type="ChEBI" id="CHEBI:456216"/>
        <dbReference type="EC" id="6.3.3.3"/>
    </reaction>
</comment>
<dbReference type="PANTHER" id="PTHR43210">
    <property type="entry name" value="DETHIOBIOTIN SYNTHETASE"/>
    <property type="match status" value="1"/>
</dbReference>
<organism evidence="2 3">
    <name type="scientific">Salininema proteolyticum</name>
    <dbReference type="NCBI Taxonomy" id="1607685"/>
    <lineage>
        <taxon>Bacteria</taxon>
        <taxon>Bacillati</taxon>
        <taxon>Actinomycetota</taxon>
        <taxon>Actinomycetes</taxon>
        <taxon>Glycomycetales</taxon>
        <taxon>Glycomycetaceae</taxon>
        <taxon>Salininema</taxon>
    </lineage>
</organism>
<dbReference type="RefSeq" id="WP_380623406.1">
    <property type="nucleotide sequence ID" value="NZ_JBHSDK010000026.1"/>
</dbReference>
<evidence type="ECO:0000313" key="3">
    <source>
        <dbReference type="Proteomes" id="UP001595823"/>
    </source>
</evidence>
<dbReference type="HAMAP" id="MF_00336">
    <property type="entry name" value="BioD"/>
    <property type="match status" value="1"/>
</dbReference>
<dbReference type="PANTHER" id="PTHR43210:SF5">
    <property type="entry name" value="DETHIOBIOTIN SYNTHETASE"/>
    <property type="match status" value="1"/>
</dbReference>
<comment type="caution">
    <text evidence="1">Lacks conserved residue(s) required for the propagation of feature annotation.</text>
</comment>
<name>A0ABV8U2A3_9ACTN</name>
<keyword evidence="1" id="KW-0460">Magnesium</keyword>
<keyword evidence="1" id="KW-0963">Cytoplasm</keyword>
<keyword evidence="3" id="KW-1185">Reference proteome</keyword>
<feature type="binding site" evidence="1">
    <location>
        <begin position="106"/>
        <end position="109"/>
    </location>
    <ligand>
        <name>ATP</name>
        <dbReference type="ChEBI" id="CHEBI:30616"/>
    </ligand>
</feature>
<protein>
    <recommendedName>
        <fullName evidence="1">ATP-dependent dethiobiotin synthetase BioD</fullName>
        <ecNumber evidence="1">6.3.3.3</ecNumber>
    </recommendedName>
    <alternativeName>
        <fullName evidence="1">DTB synthetase</fullName>
        <shortName evidence="1">DTBS</shortName>
    </alternativeName>
    <alternativeName>
        <fullName evidence="1">Dethiobiotin synthase</fullName>
    </alternativeName>
</protein>
<comment type="pathway">
    <text evidence="1">Cofactor biosynthesis; biotin biosynthesis; biotin from 7,8-diaminononanoate: step 1/2.</text>
</comment>
<dbReference type="InterPro" id="IPR004472">
    <property type="entry name" value="DTB_synth_BioD"/>
</dbReference>
<feature type="binding site" evidence="1">
    <location>
        <position position="20"/>
    </location>
    <ligand>
        <name>Mg(2+)</name>
        <dbReference type="ChEBI" id="CHEBI:18420"/>
    </ligand>
</feature>
<keyword evidence="1 2" id="KW-0436">Ligase</keyword>
<feature type="binding site" evidence="1">
    <location>
        <position position="50"/>
    </location>
    <ligand>
        <name>ATP</name>
        <dbReference type="ChEBI" id="CHEBI:30616"/>
    </ligand>
</feature>
<dbReference type="Pfam" id="PF13500">
    <property type="entry name" value="AAA_26"/>
    <property type="match status" value="1"/>
</dbReference>
<dbReference type="EMBL" id="JBHSDK010000026">
    <property type="protein sequence ID" value="MFC4336951.1"/>
    <property type="molecule type" value="Genomic_DNA"/>
</dbReference>
<dbReference type="Proteomes" id="UP001595823">
    <property type="component" value="Unassembled WGS sequence"/>
</dbReference>
<reference evidence="3" key="1">
    <citation type="journal article" date="2019" name="Int. J. Syst. Evol. Microbiol.">
        <title>The Global Catalogue of Microorganisms (GCM) 10K type strain sequencing project: providing services to taxonomists for standard genome sequencing and annotation.</title>
        <authorList>
            <consortium name="The Broad Institute Genomics Platform"/>
            <consortium name="The Broad Institute Genome Sequencing Center for Infectious Disease"/>
            <person name="Wu L."/>
            <person name="Ma J."/>
        </authorList>
    </citation>
    <scope>NUCLEOTIDE SEQUENCE [LARGE SCALE GENOMIC DNA]</scope>
    <source>
        <strain evidence="3">IBRC-M 10908</strain>
    </source>
</reference>
<feature type="binding site" evidence="1">
    <location>
        <position position="106"/>
    </location>
    <ligand>
        <name>Mg(2+)</name>
        <dbReference type="ChEBI" id="CHEBI:18420"/>
    </ligand>
</feature>
<keyword evidence="1" id="KW-0479">Metal-binding</keyword>
<feature type="binding site" evidence="1">
    <location>
        <begin position="16"/>
        <end position="21"/>
    </location>
    <ligand>
        <name>ATP</name>
        <dbReference type="ChEBI" id="CHEBI:30616"/>
    </ligand>
</feature>
<accession>A0ABV8U2A3</accession>
<comment type="function">
    <text evidence="1">Catalyzes a mechanistically unusual reaction, the ATP-dependent insertion of CO2 between the N7 and N8 nitrogen atoms of 7,8-diaminopelargonic acid (DAPA, also called 7,8-diammoniononanoate) to form a ureido ring.</text>
</comment>
<comment type="caution">
    <text evidence="2">The sequence shown here is derived from an EMBL/GenBank/DDBJ whole genome shotgun (WGS) entry which is preliminary data.</text>
</comment>
<feature type="binding site" evidence="1">
    <location>
        <position position="50"/>
    </location>
    <ligand>
        <name>Mg(2+)</name>
        <dbReference type="ChEBI" id="CHEBI:18420"/>
    </ligand>
</feature>
<comment type="subcellular location">
    <subcellularLocation>
        <location evidence="1">Cytoplasm</location>
    </subcellularLocation>
</comment>
<keyword evidence="1" id="KW-0067">ATP-binding</keyword>
<evidence type="ECO:0000256" key="1">
    <source>
        <dbReference type="HAMAP-Rule" id="MF_00336"/>
    </source>
</evidence>